<evidence type="ECO:0000256" key="1">
    <source>
        <dbReference type="SAM" id="MobiDB-lite"/>
    </source>
</evidence>
<gene>
    <name evidence="2" type="ORF">CDD80_6873</name>
</gene>
<dbReference type="AlphaFoldDB" id="A0A2C5YPK7"/>
<evidence type="ECO:0000313" key="2">
    <source>
        <dbReference type="EMBL" id="PHH69252.1"/>
    </source>
</evidence>
<dbReference type="OrthoDB" id="4928017at2759"/>
<protein>
    <submittedName>
        <fullName evidence="2">Uncharacterized protein</fullName>
    </submittedName>
</protein>
<evidence type="ECO:0000313" key="3">
    <source>
        <dbReference type="Proteomes" id="UP000226431"/>
    </source>
</evidence>
<feature type="compositionally biased region" description="Polar residues" evidence="1">
    <location>
        <begin position="122"/>
        <end position="131"/>
    </location>
</feature>
<feature type="compositionally biased region" description="Polar residues" evidence="1">
    <location>
        <begin position="215"/>
        <end position="228"/>
    </location>
</feature>
<feature type="compositionally biased region" description="Gly residues" evidence="1">
    <location>
        <begin position="190"/>
        <end position="205"/>
    </location>
</feature>
<feature type="region of interest" description="Disordered" evidence="1">
    <location>
        <begin position="1"/>
        <end position="27"/>
    </location>
</feature>
<feature type="region of interest" description="Disordered" evidence="1">
    <location>
        <begin position="88"/>
        <end position="162"/>
    </location>
</feature>
<accession>A0A2C5YPK7</accession>
<name>A0A2C5YPK7_9HYPO</name>
<proteinExistence type="predicted"/>
<organism evidence="2 3">
    <name type="scientific">Ophiocordyceps camponoti-rufipedis</name>
    <dbReference type="NCBI Taxonomy" id="2004952"/>
    <lineage>
        <taxon>Eukaryota</taxon>
        <taxon>Fungi</taxon>
        <taxon>Dikarya</taxon>
        <taxon>Ascomycota</taxon>
        <taxon>Pezizomycotina</taxon>
        <taxon>Sordariomycetes</taxon>
        <taxon>Hypocreomycetidae</taxon>
        <taxon>Hypocreales</taxon>
        <taxon>Ophiocordycipitaceae</taxon>
        <taxon>Ophiocordyceps</taxon>
    </lineage>
</organism>
<feature type="compositionally biased region" description="Polar residues" evidence="1">
    <location>
        <begin position="1"/>
        <end position="19"/>
    </location>
</feature>
<feature type="compositionally biased region" description="Polar residues" evidence="1">
    <location>
        <begin position="139"/>
        <end position="157"/>
    </location>
</feature>
<feature type="region of interest" description="Disordered" evidence="1">
    <location>
        <begin position="189"/>
        <end position="228"/>
    </location>
</feature>
<sequence>MNPSPSNDTITGPQSQESQPSRDDSSISLEALAADCILQVSILSHEARLLNQPLRPASVLPLEAYLMDQNDHERRLLRLSLSTELLTSEADDASESESPWSPWESVPEDEPKRCASDPLPSEQRSATTPNRVRSEPDSQQKTSRYLTTPGTTTSWASSPARDSVLSDVIVSGRPLADRHLPLHLELQQAGFGGLGDGGSTGGAGQGRSSAPLCNGSRSRSQSTARNRA</sequence>
<dbReference type="EMBL" id="NJES01000798">
    <property type="protein sequence ID" value="PHH69252.1"/>
    <property type="molecule type" value="Genomic_DNA"/>
</dbReference>
<keyword evidence="3" id="KW-1185">Reference proteome</keyword>
<feature type="compositionally biased region" description="Low complexity" evidence="1">
    <location>
        <begin position="96"/>
        <end position="105"/>
    </location>
</feature>
<dbReference type="Proteomes" id="UP000226431">
    <property type="component" value="Unassembled WGS sequence"/>
</dbReference>
<reference evidence="2 3" key="1">
    <citation type="submission" date="2017-06" db="EMBL/GenBank/DDBJ databases">
        <title>Ant-infecting Ophiocordyceps genomes reveal a high diversity of potential behavioral manipulation genes and a possible major role for enterotoxins.</title>
        <authorList>
            <person name="De Bekker C."/>
            <person name="Evans H.C."/>
            <person name="Brachmann A."/>
            <person name="Hughes D.P."/>
        </authorList>
    </citation>
    <scope>NUCLEOTIDE SEQUENCE [LARGE SCALE GENOMIC DNA]</scope>
    <source>
        <strain evidence="2 3">Map16</strain>
    </source>
</reference>
<comment type="caution">
    <text evidence="2">The sequence shown here is derived from an EMBL/GenBank/DDBJ whole genome shotgun (WGS) entry which is preliminary data.</text>
</comment>